<dbReference type="EMBL" id="RBWX01000007">
    <property type="protein sequence ID" value="RKS91825.1"/>
    <property type="molecule type" value="Genomic_DNA"/>
</dbReference>
<dbReference type="GO" id="GO:0016491">
    <property type="term" value="F:oxidoreductase activity"/>
    <property type="evidence" value="ECO:0007669"/>
    <property type="project" value="InterPro"/>
</dbReference>
<dbReference type="KEGG" id="smic:SmB9_24670"/>
<dbReference type="EMBL" id="AP018711">
    <property type="protein sequence ID" value="BBE34809.1"/>
    <property type="molecule type" value="Genomic_DNA"/>
</dbReference>
<evidence type="ECO:0000313" key="9">
    <source>
        <dbReference type="Proteomes" id="UP000275727"/>
    </source>
</evidence>
<keyword evidence="2 5" id="KW-0812">Transmembrane</keyword>
<reference evidence="7 9" key="1">
    <citation type="submission" date="2018-06" db="EMBL/GenBank/DDBJ databases">
        <title>Complete Genome Sequence of the Microcystin-Degrading Bacterium Sphingosinicella microcystinivorans Strain B-9.</title>
        <authorList>
            <person name="Jin H."/>
            <person name="Nishizawa T."/>
            <person name="Guo Y."/>
            <person name="Nishizawa A."/>
            <person name="Park H."/>
            <person name="Kato H."/>
            <person name="Tsuji K."/>
            <person name="Harada K."/>
        </authorList>
    </citation>
    <scope>NUCLEOTIDE SEQUENCE [LARGE SCALE GENOMIC DNA]</scope>
    <source>
        <strain evidence="7 9">B9</strain>
    </source>
</reference>
<feature type="transmembrane region" description="Helical" evidence="5">
    <location>
        <begin position="51"/>
        <end position="72"/>
    </location>
</feature>
<dbReference type="AlphaFoldDB" id="A0AAD1D7P3"/>
<dbReference type="InterPro" id="IPR006694">
    <property type="entry name" value="Fatty_acid_hydroxylase"/>
</dbReference>
<feature type="transmembrane region" description="Helical" evidence="5">
    <location>
        <begin position="84"/>
        <end position="102"/>
    </location>
</feature>
<evidence type="ECO:0000313" key="7">
    <source>
        <dbReference type="EMBL" id="BBE34809.1"/>
    </source>
</evidence>
<dbReference type="GO" id="GO:0016020">
    <property type="term" value="C:membrane"/>
    <property type="evidence" value="ECO:0007669"/>
    <property type="project" value="UniProtKB-SubCell"/>
</dbReference>
<evidence type="ECO:0000256" key="4">
    <source>
        <dbReference type="ARBA" id="ARBA00023136"/>
    </source>
</evidence>
<dbReference type="Pfam" id="PF04116">
    <property type="entry name" value="FA_hydroxylase"/>
    <property type="match status" value="1"/>
</dbReference>
<evidence type="ECO:0000256" key="5">
    <source>
        <dbReference type="SAM" id="Phobius"/>
    </source>
</evidence>
<feature type="transmembrane region" description="Helical" evidence="5">
    <location>
        <begin position="147"/>
        <end position="180"/>
    </location>
</feature>
<keyword evidence="4 5" id="KW-0472">Membrane</keyword>
<evidence type="ECO:0000256" key="3">
    <source>
        <dbReference type="ARBA" id="ARBA00022989"/>
    </source>
</evidence>
<keyword evidence="10" id="KW-1185">Reference proteome</keyword>
<gene>
    <name evidence="8" type="ORF">DFR51_1396</name>
    <name evidence="7" type="ORF">SmB9_24670</name>
</gene>
<dbReference type="Proteomes" id="UP000275727">
    <property type="component" value="Chromosome"/>
</dbReference>
<feature type="domain" description="Fatty acid hydroxylase" evidence="6">
    <location>
        <begin position="96"/>
        <end position="231"/>
    </location>
</feature>
<name>A0AAD1D7P3_SPHMI</name>
<reference evidence="8 10" key="2">
    <citation type="submission" date="2018-10" db="EMBL/GenBank/DDBJ databases">
        <title>Genomic Encyclopedia of Type Strains, Phase IV (KMG-IV): sequencing the most valuable type-strain genomes for metagenomic binning, comparative biology and taxonomic classification.</title>
        <authorList>
            <person name="Goeker M."/>
        </authorList>
    </citation>
    <scope>NUCLEOTIDE SEQUENCE [LARGE SCALE GENOMIC DNA]</scope>
    <source>
        <strain evidence="8 10">DSM 19791</strain>
    </source>
</reference>
<accession>A0AAD1D7P3</accession>
<evidence type="ECO:0000313" key="10">
    <source>
        <dbReference type="Proteomes" id="UP000276029"/>
    </source>
</evidence>
<sequence length="268" mass="29989">MVEAVLTVAAMILIVAGRYLAVSGAFAWLSGRVRPGIYAGQRMARQIRGEIGWSLTAAVIYAVPAGLAVHLWQTRGWTRIYTEPAAYGWWWLPVSVLAYLLVHDTYFYWTHRWMHAPRLFARIHKVHHDSRPPTAWAAMSFHPWESLIGAALIPALTFIIPIHVAALGLVLTVMTFFGVTNHMGWELFPRALVKGTFGKLVITASHHHRHHQDYRCNYGLYFRHWDRLCRTDSGLGDFDAETHAHHGGLPAASRRGSGAAASLAAPDI</sequence>
<evidence type="ECO:0000256" key="1">
    <source>
        <dbReference type="ARBA" id="ARBA00004370"/>
    </source>
</evidence>
<evidence type="ECO:0000313" key="8">
    <source>
        <dbReference type="EMBL" id="RKS91825.1"/>
    </source>
</evidence>
<proteinExistence type="predicted"/>
<comment type="subcellular location">
    <subcellularLocation>
        <location evidence="1">Membrane</location>
    </subcellularLocation>
</comment>
<dbReference type="PANTHER" id="PTHR11863">
    <property type="entry name" value="STEROL DESATURASE"/>
    <property type="match status" value="1"/>
</dbReference>
<dbReference type="GO" id="GO:0005506">
    <property type="term" value="F:iron ion binding"/>
    <property type="evidence" value="ECO:0007669"/>
    <property type="project" value="InterPro"/>
</dbReference>
<evidence type="ECO:0000256" key="2">
    <source>
        <dbReference type="ARBA" id="ARBA00022692"/>
    </source>
</evidence>
<dbReference type="InterPro" id="IPR050307">
    <property type="entry name" value="Sterol_Desaturase_Related"/>
</dbReference>
<dbReference type="Proteomes" id="UP000276029">
    <property type="component" value="Unassembled WGS sequence"/>
</dbReference>
<protein>
    <submittedName>
        <fullName evidence="7 8">Sterol desaturase</fullName>
    </submittedName>
</protein>
<evidence type="ECO:0000259" key="6">
    <source>
        <dbReference type="Pfam" id="PF04116"/>
    </source>
</evidence>
<dbReference type="GO" id="GO:0008610">
    <property type="term" value="P:lipid biosynthetic process"/>
    <property type="evidence" value="ECO:0007669"/>
    <property type="project" value="InterPro"/>
</dbReference>
<keyword evidence="3 5" id="KW-1133">Transmembrane helix</keyword>
<organism evidence="7 9">
    <name type="scientific">Sphingosinicella microcystinivorans</name>
    <dbReference type="NCBI Taxonomy" id="335406"/>
    <lineage>
        <taxon>Bacteria</taxon>
        <taxon>Pseudomonadati</taxon>
        <taxon>Pseudomonadota</taxon>
        <taxon>Alphaproteobacteria</taxon>
        <taxon>Sphingomonadales</taxon>
        <taxon>Sphingosinicellaceae</taxon>
        <taxon>Sphingosinicella</taxon>
    </lineage>
</organism>